<dbReference type="Pfam" id="PF13087">
    <property type="entry name" value="AAA_12"/>
    <property type="match status" value="1"/>
</dbReference>
<evidence type="ECO:0000259" key="5">
    <source>
        <dbReference type="Pfam" id="PF13087"/>
    </source>
</evidence>
<keyword evidence="3" id="KW-0347">Helicase</keyword>
<keyword evidence="7" id="KW-1185">Reference proteome</keyword>
<comment type="caution">
    <text evidence="6">The sequence shown here is derived from an EMBL/GenBank/DDBJ whole genome shotgun (WGS) entry which is preliminary data.</text>
</comment>
<proteinExistence type="predicted"/>
<dbReference type="GeneID" id="301685019"/>
<feature type="domain" description="DNA2/NAM7 helicase-like C-terminal" evidence="5">
    <location>
        <begin position="397"/>
        <end position="489"/>
    </location>
</feature>
<dbReference type="Proteomes" id="UP000326169">
    <property type="component" value="Unassembled WGS sequence"/>
</dbReference>
<protein>
    <recommendedName>
        <fullName evidence="5">DNA2/NAM7 helicase-like C-terminal domain-containing protein</fullName>
    </recommendedName>
</protein>
<evidence type="ECO:0000256" key="2">
    <source>
        <dbReference type="ARBA" id="ARBA00022801"/>
    </source>
</evidence>
<dbReference type="Gene3D" id="3.40.50.300">
    <property type="entry name" value="P-loop containing nucleotide triphosphate hydrolases"/>
    <property type="match status" value="2"/>
</dbReference>
<keyword evidence="4" id="KW-0067">ATP-binding</keyword>
<dbReference type="InterPro" id="IPR041679">
    <property type="entry name" value="DNA2/NAM7-like_C"/>
</dbReference>
<evidence type="ECO:0000256" key="4">
    <source>
        <dbReference type="ARBA" id="ARBA00022840"/>
    </source>
</evidence>
<evidence type="ECO:0000313" key="6">
    <source>
        <dbReference type="EMBL" id="GCE96185.1"/>
    </source>
</evidence>
<dbReference type="InterPro" id="IPR027417">
    <property type="entry name" value="P-loop_NTPase"/>
</dbReference>
<keyword evidence="2" id="KW-0378">Hydrolase</keyword>
<dbReference type="RefSeq" id="WP_152088688.1">
    <property type="nucleotide sequence ID" value="NZ_BIMW01000174.1"/>
</dbReference>
<keyword evidence="1" id="KW-0547">Nucleotide-binding</keyword>
<reference evidence="6 7" key="1">
    <citation type="journal article" date="2019" name="J Genomics">
        <title>The Draft Genome of a Hydrogen-producing Cyanobacterium, Arthrospira platensis NIES-46.</title>
        <authorList>
            <person name="Suzuki S."/>
            <person name="Yamaguchi H."/>
            <person name="Kawachi M."/>
        </authorList>
    </citation>
    <scope>NUCLEOTIDE SEQUENCE [LARGE SCALE GENOMIC DNA]</scope>
    <source>
        <strain evidence="6 7">NIES-46</strain>
    </source>
</reference>
<dbReference type="PANTHER" id="PTHR43788">
    <property type="entry name" value="DNA2/NAM7 HELICASE FAMILY MEMBER"/>
    <property type="match status" value="1"/>
</dbReference>
<evidence type="ECO:0000256" key="3">
    <source>
        <dbReference type="ARBA" id="ARBA00022806"/>
    </source>
</evidence>
<sequence length="517" mass="59374">MNEQQFWSHLDTLLNSKQVSPSTIQAIRKRLLLLHQQLTLPLKLIVETVCGGGVYLTERNSLNFPSITPVYSLSGHQEIALEMGLSNSAIALISGPPATGKTRIAASLAAAAINHEKRILILSYYPTVLDGYEQLPGYPLRLNQSVSHQNSIAEQLRNHHLYQPKMDYLPAYYLPDVELAKLRTPAKLETWLPRIENKSHAEISQLLQGEFPHLTPARRDILAIQLQRLTPLLKQQLSLSQLFGSLPETEIGKLAQQLANTPQIPILATAREFFDVANQSLWQTKFDLVIVEESQYLSWDELILLAGLTQKLVLFGDVRDIYIGQRHAKTLTRVDGFSFLSHYLLPAYSYKLTQQFRLHPEIAVPVYSLISKDWIQTHTEPIYYNLPSLNHRLVWQDVRQTTEIHNISNWLKNLPKNREDIGIIATSERERERLMQEYPQYFIDTIDNWRGKEKKIVVFCCSGDPKNLTWEQTKIVLTRAKDYLIMVGDFDQWRPNSPLQKLEVARLESTERTVILS</sequence>
<evidence type="ECO:0000313" key="7">
    <source>
        <dbReference type="Proteomes" id="UP000326169"/>
    </source>
</evidence>
<organism evidence="6 7">
    <name type="scientific">Limnospira platensis NIES-46</name>
    <dbReference type="NCBI Taxonomy" id="1236695"/>
    <lineage>
        <taxon>Bacteria</taxon>
        <taxon>Bacillati</taxon>
        <taxon>Cyanobacteriota</taxon>
        <taxon>Cyanophyceae</taxon>
        <taxon>Oscillatoriophycideae</taxon>
        <taxon>Oscillatoriales</taxon>
        <taxon>Sirenicapillariaceae</taxon>
        <taxon>Limnospira</taxon>
    </lineage>
</organism>
<evidence type="ECO:0000256" key="1">
    <source>
        <dbReference type="ARBA" id="ARBA00022741"/>
    </source>
</evidence>
<dbReference type="InterPro" id="IPR050534">
    <property type="entry name" value="Coronavir_polyprotein_1ab"/>
</dbReference>
<dbReference type="SUPFAM" id="SSF52540">
    <property type="entry name" value="P-loop containing nucleoside triphosphate hydrolases"/>
    <property type="match status" value="1"/>
</dbReference>
<accession>A0A5M3TCM2</accession>
<dbReference type="EMBL" id="BIMW01000174">
    <property type="protein sequence ID" value="GCE96185.1"/>
    <property type="molecule type" value="Genomic_DNA"/>
</dbReference>
<dbReference type="PANTHER" id="PTHR43788:SF8">
    <property type="entry name" value="DNA-BINDING PROTEIN SMUBP-2"/>
    <property type="match status" value="1"/>
</dbReference>
<name>A0A5M3TCM2_LIMPL</name>
<gene>
    <name evidence="6" type="ORF">NIES46_42530</name>
</gene>